<evidence type="ECO:0008006" key="3">
    <source>
        <dbReference type="Google" id="ProtNLM"/>
    </source>
</evidence>
<gene>
    <name evidence="1" type="ORF">K8V82_05765</name>
</gene>
<reference evidence="1" key="1">
    <citation type="journal article" date="2021" name="PeerJ">
        <title>Extensive microbial diversity within the chicken gut microbiome revealed by metagenomics and culture.</title>
        <authorList>
            <person name="Gilroy R."/>
            <person name="Ravi A."/>
            <person name="Getino M."/>
            <person name="Pursley I."/>
            <person name="Horton D.L."/>
            <person name="Alikhan N.F."/>
            <person name="Baker D."/>
            <person name="Gharbi K."/>
            <person name="Hall N."/>
            <person name="Watson M."/>
            <person name="Adriaenssens E.M."/>
            <person name="Foster-Nyarko E."/>
            <person name="Jarju S."/>
            <person name="Secka A."/>
            <person name="Antonio M."/>
            <person name="Oren A."/>
            <person name="Chaudhuri R.R."/>
            <person name="La Ragione R."/>
            <person name="Hildebrand F."/>
            <person name="Pallen M.J."/>
        </authorList>
    </citation>
    <scope>NUCLEOTIDE SEQUENCE</scope>
    <source>
        <strain evidence="1">ChiSjej5B23-16112</strain>
    </source>
</reference>
<evidence type="ECO:0000313" key="1">
    <source>
        <dbReference type="EMBL" id="HJF94284.1"/>
    </source>
</evidence>
<organism evidence="1 2">
    <name type="scientific">Lachnoclostridium phocaeense</name>
    <dbReference type="NCBI Taxonomy" id="1871021"/>
    <lineage>
        <taxon>Bacteria</taxon>
        <taxon>Bacillati</taxon>
        <taxon>Bacillota</taxon>
        <taxon>Clostridia</taxon>
        <taxon>Lachnospirales</taxon>
        <taxon>Lachnospiraceae</taxon>
    </lineage>
</organism>
<dbReference type="InterPro" id="IPR036465">
    <property type="entry name" value="vWFA_dom_sf"/>
</dbReference>
<dbReference type="PANTHER" id="PTHR41248:SF1">
    <property type="entry name" value="NORD PROTEIN"/>
    <property type="match status" value="1"/>
</dbReference>
<comment type="caution">
    <text evidence="1">The sequence shown here is derived from an EMBL/GenBank/DDBJ whole genome shotgun (WGS) entry which is preliminary data.</text>
</comment>
<dbReference type="EMBL" id="DYVY01000094">
    <property type="protein sequence ID" value="HJF94284.1"/>
    <property type="molecule type" value="Genomic_DNA"/>
</dbReference>
<dbReference type="Gene3D" id="3.40.50.410">
    <property type="entry name" value="von Willebrand factor, type A domain"/>
    <property type="match status" value="1"/>
</dbReference>
<name>A0A921LE69_9FIRM</name>
<proteinExistence type="predicted"/>
<protein>
    <recommendedName>
        <fullName evidence="3">VWFA domain-containing protein</fullName>
    </recommendedName>
</protein>
<dbReference type="Proteomes" id="UP000769156">
    <property type="component" value="Unassembled WGS sequence"/>
</dbReference>
<accession>A0A921LE69</accession>
<dbReference type="SUPFAM" id="SSF53300">
    <property type="entry name" value="vWA-like"/>
    <property type="match status" value="1"/>
</dbReference>
<evidence type="ECO:0000313" key="2">
    <source>
        <dbReference type="Proteomes" id="UP000769156"/>
    </source>
</evidence>
<sequence length="588" mass="66705">METKKLPRPERRALNIIWTAAGDYSFTPAFTAFTQDGEPDFYMNSIIGYVHKWYDPDIMNDLFDRISGSSFSETLDGLLWVALENCVYEKEVADRPVLTELRRRHAEEFFACELTRSRQQWMAQNSLVYALQAARCRLVLGKDMGLANPWERSLFLALQYDGSLTSREIADRTIQVFRRFFHAGFSSGPGRLSILGKMRNKMHQFLLKKLPSRLVRTDTLLMTGTAAANGRVAEGRRGLDARRRSPAAQRADRLYIEGCFGRPLLSDEEHHLVEDLLCTGAHADSHLYFTDGKQSPAPSPDPAIQKVRRDAREQMHKNKAHFQGRYRLYKGSITRLSQQIRNCLLVYPQPIRVRSRSGRLYPSQIWRGLYLHDPRVFMDTLNEAEADFSVDLMLDASASRLESQEIIAAQGYVIARSLQLNRIPVQVFSFLSVRGCTVMQRFVDYDGTGECCAEQIFRYFAAGWNRDGLALRGAGHLMEGSPAKNRLLIILTDASPNDDRRIPPDPAARRLVSQDYSGRAGVKDTAAEVRALRKKGVHVCGILTGTDGDTKAAREIFGTEFVRIEKMERFSEAAGVLIQRQIQKLTMH</sequence>
<reference evidence="1" key="2">
    <citation type="submission" date="2021-09" db="EMBL/GenBank/DDBJ databases">
        <authorList>
            <person name="Gilroy R."/>
        </authorList>
    </citation>
    <scope>NUCLEOTIDE SEQUENCE</scope>
    <source>
        <strain evidence="1">ChiSjej5B23-16112</strain>
    </source>
</reference>
<dbReference type="InterPro" id="IPR051928">
    <property type="entry name" value="NorD/CobT"/>
</dbReference>
<dbReference type="AlphaFoldDB" id="A0A921LE69"/>
<dbReference type="PANTHER" id="PTHR41248">
    <property type="entry name" value="NORD PROTEIN"/>
    <property type="match status" value="1"/>
</dbReference>